<gene>
    <name evidence="1" type="ORF">OJ252_3365</name>
</gene>
<keyword evidence="2" id="KW-1185">Reference proteome</keyword>
<dbReference type="Proteomes" id="UP001071777">
    <property type="component" value="Unassembled WGS sequence"/>
</dbReference>
<proteinExistence type="predicted"/>
<reference evidence="1" key="1">
    <citation type="submission" date="2022-10" db="EMBL/GenBank/DDBJ databases">
        <title>Adaptive evolution leads to modifications in subtelomeric GC content in a zoonotic Cryptosporidium species.</title>
        <authorList>
            <person name="Li J."/>
            <person name="Feng Y."/>
            <person name="Xiao L."/>
        </authorList>
    </citation>
    <scope>NUCLEOTIDE SEQUENCE</scope>
    <source>
        <strain evidence="1">25894</strain>
    </source>
</reference>
<comment type="caution">
    <text evidence="1">The sequence shown here is derived from an EMBL/GenBank/DDBJ whole genome shotgun (WGS) entry which is preliminary data.</text>
</comment>
<sequence>MEVAGLQCGDAADTADIRGQHYASIPEPMQAQAAALHLQDPDHDSSICGDFIHFVHVCGVCDATEHPEGLL</sequence>
<accession>A0ABQ8P2I0</accession>
<evidence type="ECO:0000313" key="2">
    <source>
        <dbReference type="Proteomes" id="UP001071777"/>
    </source>
</evidence>
<protein>
    <submittedName>
        <fullName evidence="1">Uncharacterized protein</fullName>
    </submittedName>
</protein>
<dbReference type="EMBL" id="JAPCXB010000160">
    <property type="protein sequence ID" value="KAJ1605819.1"/>
    <property type="molecule type" value="Genomic_DNA"/>
</dbReference>
<evidence type="ECO:0000313" key="1">
    <source>
        <dbReference type="EMBL" id="KAJ1605819.1"/>
    </source>
</evidence>
<organism evidence="1 2">
    <name type="scientific">Cryptosporidium canis</name>
    <dbReference type="NCBI Taxonomy" id="195482"/>
    <lineage>
        <taxon>Eukaryota</taxon>
        <taxon>Sar</taxon>
        <taxon>Alveolata</taxon>
        <taxon>Apicomplexa</taxon>
        <taxon>Conoidasida</taxon>
        <taxon>Coccidia</taxon>
        <taxon>Eucoccidiorida</taxon>
        <taxon>Eimeriorina</taxon>
        <taxon>Cryptosporidiidae</taxon>
        <taxon>Cryptosporidium</taxon>
    </lineage>
</organism>
<name>A0ABQ8P2I0_9CRYT</name>